<dbReference type="Proteomes" id="UP001180020">
    <property type="component" value="Unassembled WGS sequence"/>
</dbReference>
<keyword evidence="3" id="KW-1185">Reference proteome</keyword>
<proteinExistence type="predicted"/>
<reference evidence="1" key="2">
    <citation type="submission" date="2023-06" db="EMBL/GenBank/DDBJ databases">
        <authorList>
            <person name="Ma L."/>
            <person name="Liu K.-W."/>
            <person name="Li Z."/>
            <person name="Hsiao Y.-Y."/>
            <person name="Qi Y."/>
            <person name="Fu T."/>
            <person name="Tang G."/>
            <person name="Zhang D."/>
            <person name="Sun W.-H."/>
            <person name="Liu D.-K."/>
            <person name="Li Y."/>
            <person name="Chen G.-Z."/>
            <person name="Liu X.-D."/>
            <person name="Liao X.-Y."/>
            <person name="Jiang Y.-T."/>
            <person name="Yu X."/>
            <person name="Hao Y."/>
            <person name="Huang J."/>
            <person name="Zhao X.-W."/>
            <person name="Ke S."/>
            <person name="Chen Y.-Y."/>
            <person name="Wu W.-L."/>
            <person name="Hsu J.-L."/>
            <person name="Lin Y.-F."/>
            <person name="Huang M.-D."/>
            <person name="Li C.-Y."/>
            <person name="Huang L."/>
            <person name="Wang Z.-W."/>
            <person name="Zhao X."/>
            <person name="Zhong W.-Y."/>
            <person name="Peng D.-H."/>
            <person name="Ahmad S."/>
            <person name="Lan S."/>
            <person name="Zhang J.-S."/>
            <person name="Tsai W.-C."/>
            <person name="Van De Peer Y."/>
            <person name="Liu Z.-J."/>
        </authorList>
    </citation>
    <scope>NUCLEOTIDE SEQUENCE</scope>
    <source>
        <strain evidence="1">CP</strain>
        <tissue evidence="1">Leaves</tissue>
    </source>
</reference>
<evidence type="ECO:0000313" key="2">
    <source>
        <dbReference type="EMBL" id="KAK1315090.1"/>
    </source>
</evidence>
<dbReference type="EMBL" id="JAUJYO010000006">
    <property type="protein sequence ID" value="KAK1315090.1"/>
    <property type="molecule type" value="Genomic_DNA"/>
</dbReference>
<name>A0AAV9E1S9_ACOCL</name>
<evidence type="ECO:0000313" key="1">
    <source>
        <dbReference type="EMBL" id="KAK1307112.1"/>
    </source>
</evidence>
<gene>
    <name evidence="2" type="ORF">QJS10_CPA06g00480</name>
    <name evidence="1" type="ORF">QJS10_CPA10g01060</name>
</gene>
<comment type="caution">
    <text evidence="1">The sequence shown here is derived from an EMBL/GenBank/DDBJ whole genome shotgun (WGS) entry which is preliminary data.</text>
</comment>
<dbReference type="AlphaFoldDB" id="A0AAV9E1S9"/>
<reference evidence="1" key="1">
    <citation type="journal article" date="2023" name="Nat. Commun.">
        <title>Diploid and tetraploid genomes of Acorus and the evolution of monocots.</title>
        <authorList>
            <person name="Ma L."/>
            <person name="Liu K.W."/>
            <person name="Li Z."/>
            <person name="Hsiao Y.Y."/>
            <person name="Qi Y."/>
            <person name="Fu T."/>
            <person name="Tang G.D."/>
            <person name="Zhang D."/>
            <person name="Sun W.H."/>
            <person name="Liu D.K."/>
            <person name="Li Y."/>
            <person name="Chen G.Z."/>
            <person name="Liu X.D."/>
            <person name="Liao X.Y."/>
            <person name="Jiang Y.T."/>
            <person name="Yu X."/>
            <person name="Hao Y."/>
            <person name="Huang J."/>
            <person name="Zhao X.W."/>
            <person name="Ke S."/>
            <person name="Chen Y.Y."/>
            <person name="Wu W.L."/>
            <person name="Hsu J.L."/>
            <person name="Lin Y.F."/>
            <person name="Huang M.D."/>
            <person name="Li C.Y."/>
            <person name="Huang L."/>
            <person name="Wang Z.W."/>
            <person name="Zhao X."/>
            <person name="Zhong W.Y."/>
            <person name="Peng D.H."/>
            <person name="Ahmad S."/>
            <person name="Lan S."/>
            <person name="Zhang J.S."/>
            <person name="Tsai W.C."/>
            <person name="Van de Peer Y."/>
            <person name="Liu Z.J."/>
        </authorList>
    </citation>
    <scope>NUCLEOTIDE SEQUENCE</scope>
    <source>
        <strain evidence="1">CP</strain>
    </source>
</reference>
<sequence length="52" mass="5882">MLRREQKEGKIYGYQPDARLSTHFDPADGTGTRGNYIPPLVHLKFGVNYAMA</sequence>
<protein>
    <submittedName>
        <fullName evidence="1">Uncharacterized protein</fullName>
    </submittedName>
</protein>
<evidence type="ECO:0000313" key="3">
    <source>
        <dbReference type="Proteomes" id="UP001180020"/>
    </source>
</evidence>
<dbReference type="EMBL" id="JAUJYO010000010">
    <property type="protein sequence ID" value="KAK1307112.1"/>
    <property type="molecule type" value="Genomic_DNA"/>
</dbReference>
<accession>A0AAV9E1S9</accession>
<organism evidence="1 3">
    <name type="scientific">Acorus calamus</name>
    <name type="common">Sweet flag</name>
    <dbReference type="NCBI Taxonomy" id="4465"/>
    <lineage>
        <taxon>Eukaryota</taxon>
        <taxon>Viridiplantae</taxon>
        <taxon>Streptophyta</taxon>
        <taxon>Embryophyta</taxon>
        <taxon>Tracheophyta</taxon>
        <taxon>Spermatophyta</taxon>
        <taxon>Magnoliopsida</taxon>
        <taxon>Liliopsida</taxon>
        <taxon>Acoraceae</taxon>
        <taxon>Acorus</taxon>
    </lineage>
</organism>